<protein>
    <submittedName>
        <fullName evidence="2">Manganese containing catalase</fullName>
    </submittedName>
</protein>
<dbReference type="InterPro" id="IPR012347">
    <property type="entry name" value="Ferritin-like"/>
</dbReference>
<evidence type="ECO:0000313" key="3">
    <source>
        <dbReference type="Proteomes" id="UP000198693"/>
    </source>
</evidence>
<dbReference type="STRING" id="463301.SAMN04487955_102363"/>
<dbReference type="InterPro" id="IPR007760">
    <property type="entry name" value="Mn_catalase"/>
</dbReference>
<evidence type="ECO:0000256" key="1">
    <source>
        <dbReference type="ARBA" id="ARBA00007644"/>
    </source>
</evidence>
<dbReference type="Pfam" id="PF05067">
    <property type="entry name" value="Mn_catalase"/>
    <property type="match status" value="1"/>
</dbReference>
<proteinExistence type="inferred from homology"/>
<evidence type="ECO:0000313" key="2">
    <source>
        <dbReference type="EMBL" id="SFU44966.1"/>
    </source>
</evidence>
<dbReference type="AlphaFoldDB" id="A0A1I7G9L6"/>
<reference evidence="3" key="1">
    <citation type="submission" date="2016-10" db="EMBL/GenBank/DDBJ databases">
        <authorList>
            <person name="Varghese N."/>
            <person name="Submissions S."/>
        </authorList>
    </citation>
    <scope>NUCLEOTIDE SEQUENCE [LARGE SCALE GENOMIC DNA]</scope>
    <source>
        <strain evidence="3">CGMCC 1.6981</strain>
    </source>
</reference>
<name>A0A1I7G9L6_9GAMM</name>
<accession>A0A1I7G9L6</accession>
<dbReference type="Gene3D" id="1.20.1260.10">
    <property type="match status" value="1"/>
</dbReference>
<keyword evidence="3" id="KW-1185">Reference proteome</keyword>
<organism evidence="2 3">
    <name type="scientific">Halomonas korlensis</name>
    <dbReference type="NCBI Taxonomy" id="463301"/>
    <lineage>
        <taxon>Bacteria</taxon>
        <taxon>Pseudomonadati</taxon>
        <taxon>Pseudomonadota</taxon>
        <taxon>Gammaproteobacteria</taxon>
        <taxon>Oceanospirillales</taxon>
        <taxon>Halomonadaceae</taxon>
        <taxon>Halomonas</taxon>
    </lineage>
</organism>
<dbReference type="Proteomes" id="UP000198693">
    <property type="component" value="Unassembled WGS sequence"/>
</dbReference>
<gene>
    <name evidence="2" type="ORF">SAMN04487955_102363</name>
</gene>
<dbReference type="InterPro" id="IPR009078">
    <property type="entry name" value="Ferritin-like_SF"/>
</dbReference>
<dbReference type="EMBL" id="FPBP01000002">
    <property type="protein sequence ID" value="SFU44966.1"/>
    <property type="molecule type" value="Genomic_DNA"/>
</dbReference>
<dbReference type="SUPFAM" id="SSF47240">
    <property type="entry name" value="Ferritin-like"/>
    <property type="match status" value="1"/>
</dbReference>
<sequence length="52" mass="5888">MFHHSANLQYPVRVDKPDPQFAMLLQQAIGGVDRRNPRGDAVLLFGDGRPER</sequence>
<comment type="similarity">
    <text evidence="1">Belongs to the manganese catalase family.</text>
</comment>